<keyword evidence="3 9" id="KW-0808">Transferase</keyword>
<sequence>MNYSGIITCFIAAIILTPFVKKLAILIGAVDKPNHRKVHQKMMPRLGGLAIYISFLIGFLLFLPQTVNYWSVVIGATIIMLVGILDDVMQLSAKLKFGGQLIAAMVPVFGGYTIEFITVPFGDRIEFGAAAIPLTIIWIVAITNAINLIDGLDGLAAGVSSIALLTISVLAISMGNYPIALISLMLLGSTLGFLVYNFHPAKIFMGDTGSLFLGYMISVIAVMGLFKNVALFSLMVPIIILAIPILDTLFAIIRRIVHKKPLASPDKFHLHHCIIRMGYSHSQTVIMIYALSGLFSLAAVILTRSAMWGTTITLLTVLIVIELIVEVTGIVSERYRPILNWIETSKEKTK</sequence>
<keyword evidence="5 8" id="KW-1133">Transmembrane helix</keyword>
<keyword evidence="7" id="KW-0460">Magnesium</keyword>
<comment type="caution">
    <text evidence="9">The sequence shown here is derived from an EMBL/GenBank/DDBJ whole genome shotgun (WGS) entry which is preliminary data.</text>
</comment>
<keyword evidence="6 8" id="KW-0472">Membrane</keyword>
<keyword evidence="4 8" id="KW-0812">Transmembrane</keyword>
<evidence type="ECO:0000256" key="7">
    <source>
        <dbReference type="PIRSR" id="PIRSR600715-1"/>
    </source>
</evidence>
<proteinExistence type="predicted"/>
<gene>
    <name evidence="9" type="ORF">GCM10011409_41840</name>
</gene>
<feature type="transmembrane region" description="Helical" evidence="8">
    <location>
        <begin position="127"/>
        <end position="148"/>
    </location>
</feature>
<protein>
    <submittedName>
        <fullName evidence="9">Undecaprenyl-phosphate alpha-N-acetylglucosaminyl 1-phosphate transferase</fullName>
    </submittedName>
</protein>
<feature type="transmembrane region" description="Helical" evidence="8">
    <location>
        <begin position="155"/>
        <end position="173"/>
    </location>
</feature>
<dbReference type="GO" id="GO:0016780">
    <property type="term" value="F:phosphotransferase activity, for other substituted phosphate groups"/>
    <property type="evidence" value="ECO:0007669"/>
    <property type="project" value="InterPro"/>
</dbReference>
<evidence type="ECO:0000256" key="4">
    <source>
        <dbReference type="ARBA" id="ARBA00022692"/>
    </source>
</evidence>
<evidence type="ECO:0000256" key="1">
    <source>
        <dbReference type="ARBA" id="ARBA00004651"/>
    </source>
</evidence>
<keyword evidence="7" id="KW-0479">Metal-binding</keyword>
<reference evidence="9" key="1">
    <citation type="journal article" date="2014" name="Int. J. Syst. Evol. Microbiol.">
        <title>Complete genome sequence of Corynebacterium casei LMG S-19264T (=DSM 44701T), isolated from a smear-ripened cheese.</title>
        <authorList>
            <consortium name="US DOE Joint Genome Institute (JGI-PGF)"/>
            <person name="Walter F."/>
            <person name="Albersmeier A."/>
            <person name="Kalinowski J."/>
            <person name="Ruckert C."/>
        </authorList>
    </citation>
    <scope>NUCLEOTIDE SEQUENCE</scope>
    <source>
        <strain evidence="9">CGMCC 1.15454</strain>
    </source>
</reference>
<reference evidence="9" key="2">
    <citation type="submission" date="2020-09" db="EMBL/GenBank/DDBJ databases">
        <authorList>
            <person name="Sun Q."/>
            <person name="Zhou Y."/>
        </authorList>
    </citation>
    <scope>NUCLEOTIDE SEQUENCE</scope>
    <source>
        <strain evidence="9">CGMCC 1.15454</strain>
    </source>
</reference>
<feature type="transmembrane region" description="Helical" evidence="8">
    <location>
        <begin position="101"/>
        <end position="121"/>
    </location>
</feature>
<evidence type="ECO:0000313" key="9">
    <source>
        <dbReference type="EMBL" id="GGB60071.1"/>
    </source>
</evidence>
<feature type="transmembrane region" description="Helical" evidence="8">
    <location>
        <begin position="232"/>
        <end position="253"/>
    </location>
</feature>
<dbReference type="GO" id="GO:0044038">
    <property type="term" value="P:cell wall macromolecule biosynthetic process"/>
    <property type="evidence" value="ECO:0007669"/>
    <property type="project" value="TreeGrafter"/>
</dbReference>
<name>A0A9W5X7I8_9BACI</name>
<comment type="subcellular location">
    <subcellularLocation>
        <location evidence="1">Cell membrane</location>
        <topology evidence="1">Multi-pass membrane protein</topology>
    </subcellularLocation>
</comment>
<dbReference type="AlphaFoldDB" id="A0A9W5X7I8"/>
<dbReference type="PROSITE" id="PS01348">
    <property type="entry name" value="MRAY_2"/>
    <property type="match status" value="1"/>
</dbReference>
<feature type="transmembrane region" description="Helical" evidence="8">
    <location>
        <begin position="210"/>
        <end position="226"/>
    </location>
</feature>
<evidence type="ECO:0000256" key="6">
    <source>
        <dbReference type="ARBA" id="ARBA00023136"/>
    </source>
</evidence>
<feature type="transmembrane region" description="Helical" evidence="8">
    <location>
        <begin position="69"/>
        <end position="89"/>
    </location>
</feature>
<accession>A0A9W5X7I8</accession>
<feature type="transmembrane region" description="Helical" evidence="8">
    <location>
        <begin position="42"/>
        <end position="63"/>
    </location>
</feature>
<dbReference type="InterPro" id="IPR018480">
    <property type="entry name" value="PNAcMuramoyl-5peptid_Trfase_CS"/>
</dbReference>
<dbReference type="GO" id="GO:0046872">
    <property type="term" value="F:metal ion binding"/>
    <property type="evidence" value="ECO:0007669"/>
    <property type="project" value="UniProtKB-KW"/>
</dbReference>
<feature type="transmembrane region" description="Helical" evidence="8">
    <location>
        <begin position="308"/>
        <end position="331"/>
    </location>
</feature>
<evidence type="ECO:0000256" key="3">
    <source>
        <dbReference type="ARBA" id="ARBA00022679"/>
    </source>
</evidence>
<dbReference type="EMBL" id="BMJD01000058">
    <property type="protein sequence ID" value="GGB60071.1"/>
    <property type="molecule type" value="Genomic_DNA"/>
</dbReference>
<dbReference type="CDD" id="cd06853">
    <property type="entry name" value="GT_WecA_like"/>
    <property type="match status" value="1"/>
</dbReference>
<dbReference type="GO" id="GO:0071555">
    <property type="term" value="P:cell wall organization"/>
    <property type="evidence" value="ECO:0007669"/>
    <property type="project" value="TreeGrafter"/>
</dbReference>
<evidence type="ECO:0000313" key="10">
    <source>
        <dbReference type="Proteomes" id="UP000621492"/>
    </source>
</evidence>
<dbReference type="GO" id="GO:0009103">
    <property type="term" value="P:lipopolysaccharide biosynthetic process"/>
    <property type="evidence" value="ECO:0007669"/>
    <property type="project" value="TreeGrafter"/>
</dbReference>
<evidence type="ECO:0000256" key="2">
    <source>
        <dbReference type="ARBA" id="ARBA00022475"/>
    </source>
</evidence>
<dbReference type="Pfam" id="PF00953">
    <property type="entry name" value="Glycos_transf_4"/>
    <property type="match status" value="1"/>
</dbReference>
<dbReference type="RefSeq" id="WP_088052912.1">
    <property type="nucleotide sequence ID" value="NZ_BMJD01000058.1"/>
</dbReference>
<feature type="transmembrane region" description="Helical" evidence="8">
    <location>
        <begin position="6"/>
        <end position="30"/>
    </location>
</feature>
<feature type="transmembrane region" description="Helical" evidence="8">
    <location>
        <begin position="284"/>
        <end position="302"/>
    </location>
</feature>
<feature type="binding site" evidence="7">
    <location>
        <position position="207"/>
    </location>
    <ligand>
        <name>Mg(2+)</name>
        <dbReference type="ChEBI" id="CHEBI:18420"/>
    </ligand>
</feature>
<dbReference type="InterPro" id="IPR000715">
    <property type="entry name" value="Glycosyl_transferase_4"/>
</dbReference>
<feature type="transmembrane region" description="Helical" evidence="8">
    <location>
        <begin position="179"/>
        <end position="198"/>
    </location>
</feature>
<dbReference type="PANTHER" id="PTHR22926:SF3">
    <property type="entry name" value="UNDECAPRENYL-PHOSPHATE ALPHA-N-ACETYLGLUCOSAMINYL 1-PHOSPHATE TRANSFERASE"/>
    <property type="match status" value="1"/>
</dbReference>
<comment type="cofactor">
    <cofactor evidence="7">
        <name>Mg(2+)</name>
        <dbReference type="ChEBI" id="CHEBI:18420"/>
    </cofactor>
</comment>
<evidence type="ECO:0000256" key="5">
    <source>
        <dbReference type="ARBA" id="ARBA00022989"/>
    </source>
</evidence>
<dbReference type="PANTHER" id="PTHR22926">
    <property type="entry name" value="PHOSPHO-N-ACETYLMURAMOYL-PENTAPEPTIDE-TRANSFERASE"/>
    <property type="match status" value="1"/>
</dbReference>
<evidence type="ECO:0000256" key="8">
    <source>
        <dbReference type="SAM" id="Phobius"/>
    </source>
</evidence>
<keyword evidence="2" id="KW-1003">Cell membrane</keyword>
<keyword evidence="10" id="KW-1185">Reference proteome</keyword>
<organism evidence="9 10">
    <name type="scientific">Lentibacillus populi</name>
    <dbReference type="NCBI Taxonomy" id="1827502"/>
    <lineage>
        <taxon>Bacteria</taxon>
        <taxon>Bacillati</taxon>
        <taxon>Bacillota</taxon>
        <taxon>Bacilli</taxon>
        <taxon>Bacillales</taxon>
        <taxon>Bacillaceae</taxon>
        <taxon>Lentibacillus</taxon>
    </lineage>
</organism>
<dbReference type="GO" id="GO:0005886">
    <property type="term" value="C:plasma membrane"/>
    <property type="evidence" value="ECO:0007669"/>
    <property type="project" value="UniProtKB-SubCell"/>
</dbReference>
<dbReference type="Proteomes" id="UP000621492">
    <property type="component" value="Unassembled WGS sequence"/>
</dbReference>
<feature type="binding site" evidence="7">
    <location>
        <position position="147"/>
    </location>
    <ligand>
        <name>Mg(2+)</name>
        <dbReference type="ChEBI" id="CHEBI:18420"/>
    </ligand>
</feature>